<evidence type="ECO:0008006" key="4">
    <source>
        <dbReference type="Google" id="ProtNLM"/>
    </source>
</evidence>
<name>A0A1V9YY30_ACHHY</name>
<gene>
    <name evidence="2" type="ORF">ACHHYP_05328</name>
</gene>
<reference evidence="2 3" key="1">
    <citation type="journal article" date="2014" name="Genome Biol. Evol.">
        <title>The secreted proteins of Achlya hypogyna and Thraustotheca clavata identify the ancestral oomycete secretome and reveal gene acquisitions by horizontal gene transfer.</title>
        <authorList>
            <person name="Misner I."/>
            <person name="Blouin N."/>
            <person name="Leonard G."/>
            <person name="Richards T.A."/>
            <person name="Lane C.E."/>
        </authorList>
    </citation>
    <scope>NUCLEOTIDE SEQUENCE [LARGE SCALE GENOMIC DNA]</scope>
    <source>
        <strain evidence="2 3">ATCC 48635</strain>
    </source>
</reference>
<evidence type="ECO:0000313" key="2">
    <source>
        <dbReference type="EMBL" id="OQR90668.1"/>
    </source>
</evidence>
<dbReference type="AlphaFoldDB" id="A0A1V9YY30"/>
<evidence type="ECO:0000256" key="1">
    <source>
        <dbReference type="SAM" id="MobiDB-lite"/>
    </source>
</evidence>
<proteinExistence type="predicted"/>
<keyword evidence="3" id="KW-1185">Reference proteome</keyword>
<sequence>MTSIASYTSNVEMQAKHWLGFTTWKFQNWTLRGAALTVAHASCLKRDAESTFKYTVRSGGVWSAHQWGLCVSTVEAGNLYAVATTKTAWAMWLSVLHTLDMNTTKPLRASPTLSAETISSCDEDDEDEDKTPSPILKRPRSQPTLTKKVSFSSDIRVREIESRPPTDAELNASFALQAAIFSC</sequence>
<evidence type="ECO:0000313" key="3">
    <source>
        <dbReference type="Proteomes" id="UP000243579"/>
    </source>
</evidence>
<protein>
    <recommendedName>
        <fullName evidence="4">PH domain-containing protein</fullName>
    </recommendedName>
</protein>
<comment type="caution">
    <text evidence="2">The sequence shown here is derived from an EMBL/GenBank/DDBJ whole genome shotgun (WGS) entry which is preliminary data.</text>
</comment>
<organism evidence="2 3">
    <name type="scientific">Achlya hypogyna</name>
    <name type="common">Oomycete</name>
    <name type="synonym">Protoachlya hypogyna</name>
    <dbReference type="NCBI Taxonomy" id="1202772"/>
    <lineage>
        <taxon>Eukaryota</taxon>
        <taxon>Sar</taxon>
        <taxon>Stramenopiles</taxon>
        <taxon>Oomycota</taxon>
        <taxon>Saprolegniomycetes</taxon>
        <taxon>Saprolegniales</taxon>
        <taxon>Achlyaceae</taxon>
        <taxon>Achlya</taxon>
    </lineage>
</organism>
<dbReference type="EMBL" id="JNBR01000593">
    <property type="protein sequence ID" value="OQR90668.1"/>
    <property type="molecule type" value="Genomic_DNA"/>
</dbReference>
<dbReference type="Proteomes" id="UP000243579">
    <property type="component" value="Unassembled WGS sequence"/>
</dbReference>
<feature type="region of interest" description="Disordered" evidence="1">
    <location>
        <begin position="113"/>
        <end position="149"/>
    </location>
</feature>
<dbReference type="OrthoDB" id="63226at2759"/>
<accession>A0A1V9YY30</accession>